<reference evidence="1 2" key="1">
    <citation type="journal article" date="2020" name="Microorganisms">
        <title>Osmotic Adaptation and Compatible Solute Biosynthesis of Phototrophic Bacteria as Revealed from Genome Analyses.</title>
        <authorList>
            <person name="Imhoff J.F."/>
            <person name="Rahn T."/>
            <person name="Kunzel S."/>
            <person name="Keller A."/>
            <person name="Neulinger S.C."/>
        </authorList>
    </citation>
    <scope>NUCLEOTIDE SEQUENCE [LARGE SCALE GENOMIC DNA]</scope>
    <source>
        <strain evidence="1 2">DSM 21303</strain>
    </source>
</reference>
<dbReference type="RefSeq" id="WP_200386033.1">
    <property type="nucleotide sequence ID" value="NZ_NRSD01000001.1"/>
</dbReference>
<keyword evidence="2" id="KW-1185">Reference proteome</keyword>
<dbReference type="InterPro" id="IPR024508">
    <property type="entry name" value="DUF3226"/>
</dbReference>
<dbReference type="Proteomes" id="UP001138802">
    <property type="component" value="Unassembled WGS sequence"/>
</dbReference>
<accession>A0A9X0WES1</accession>
<evidence type="ECO:0000313" key="2">
    <source>
        <dbReference type="Proteomes" id="UP001138802"/>
    </source>
</evidence>
<proteinExistence type="predicted"/>
<protein>
    <submittedName>
        <fullName evidence="1">Uncharacterized protein</fullName>
    </submittedName>
</protein>
<sequence>MRKYGYLVVEGPHDVEFVYRLLSPFGLKRVRFESDLDDTLRPLIPREYPPGGDLQKRMPVPLFLISDSHAIAVHSAIGDTRLVETIEENLALLDRSTVTSIGLILDSDKQTAASERYARIRDRMGKIGLLLDEKPGALTLGAPRLGAFVLPDNAAAGTLEDLLLESAALVYPCLLDTARHHVDAEGKASCCLPEDLEDLAKPAGRNKAIIGAMASILRPGKAVQVSIQDNRWLRDQALSVPRIKAVQDFLRNLFDLP</sequence>
<name>A0A9X0WES1_9GAMM</name>
<dbReference type="Pfam" id="PF11536">
    <property type="entry name" value="DUF3226"/>
    <property type="match status" value="1"/>
</dbReference>
<dbReference type="AlphaFoldDB" id="A0A9X0WES1"/>
<dbReference type="EMBL" id="NRSD01000001">
    <property type="protein sequence ID" value="MBK1643243.1"/>
    <property type="molecule type" value="Genomic_DNA"/>
</dbReference>
<comment type="caution">
    <text evidence="1">The sequence shown here is derived from an EMBL/GenBank/DDBJ whole genome shotgun (WGS) entry which is preliminary data.</text>
</comment>
<evidence type="ECO:0000313" key="1">
    <source>
        <dbReference type="EMBL" id="MBK1643243.1"/>
    </source>
</evidence>
<gene>
    <name evidence="1" type="ORF">CKO25_00950</name>
</gene>
<organism evidence="1 2">
    <name type="scientific">Thiocapsa imhoffii</name>
    <dbReference type="NCBI Taxonomy" id="382777"/>
    <lineage>
        <taxon>Bacteria</taxon>
        <taxon>Pseudomonadati</taxon>
        <taxon>Pseudomonadota</taxon>
        <taxon>Gammaproteobacteria</taxon>
        <taxon>Chromatiales</taxon>
        <taxon>Chromatiaceae</taxon>
        <taxon>Thiocapsa</taxon>
    </lineage>
</organism>